<keyword evidence="2" id="KW-0472">Membrane</keyword>
<feature type="region of interest" description="Disordered" evidence="1">
    <location>
        <begin position="262"/>
        <end position="284"/>
    </location>
</feature>
<dbReference type="AlphaFoldDB" id="A0A5C3KQ43"/>
<keyword evidence="2" id="KW-1133">Transmembrane helix</keyword>
<sequence>MPLIYGTRSMAITRSVTRNTRSSGGGGDQAGAVASTPPTLDGQPRLPVELLDLTISFLDEEPHALTVCARVSRSCCHVAQKRLFHTIAIKPPLPASPDQDAEVKAKATHKYMLLADKLQKSPQLRRQVHTLEVYLQCPGTTPDGSQLIVCPDHVSRWFALIPVIFAILPALAPTLQAFYLSGSGVRPGRMNTAYTACVDWLTFSPGIQKVFLEAATGPCVRMLGVGFITHVPGALVKKEGKGLDRVVTQSMIWRVGQNIHTQGTSEGRSVEPIVASRSNSDQQLERPKRVDLSARYAPVLQGIANAVSVLQLLKDTETISVSIQQGISVDGGVQNHSTITKTYNEAAGTLQHLWINIFEVPSPNWQSLIEHQAYDLSRLKQLRTFHRRYTFSVDVLGGCSVVPDPLPAIIGTLSTLDSDSEVEVFLDARLTIRTTPYLVKRLIEPLHSTGNCDDLPMPKLAPLGKIDWSSLNTVLHKSKLPSVSLRIRVMCTLEVPSRLKGTQLLGLESTNIEREILMAQRLLLDRWKEQLEGQLGELRREGRCHISAFEAKEQLRAFHLF</sequence>
<organism evidence="3 4">
    <name type="scientific">Coprinopsis marcescibilis</name>
    <name type="common">Agaric fungus</name>
    <name type="synonym">Psathyrella marcescibilis</name>
    <dbReference type="NCBI Taxonomy" id="230819"/>
    <lineage>
        <taxon>Eukaryota</taxon>
        <taxon>Fungi</taxon>
        <taxon>Dikarya</taxon>
        <taxon>Basidiomycota</taxon>
        <taxon>Agaricomycotina</taxon>
        <taxon>Agaricomycetes</taxon>
        <taxon>Agaricomycetidae</taxon>
        <taxon>Agaricales</taxon>
        <taxon>Agaricineae</taxon>
        <taxon>Psathyrellaceae</taxon>
        <taxon>Coprinopsis</taxon>
    </lineage>
</organism>
<reference evidence="3 4" key="1">
    <citation type="journal article" date="2019" name="Nat. Ecol. Evol.">
        <title>Megaphylogeny resolves global patterns of mushroom evolution.</title>
        <authorList>
            <person name="Varga T."/>
            <person name="Krizsan K."/>
            <person name="Foldi C."/>
            <person name="Dima B."/>
            <person name="Sanchez-Garcia M."/>
            <person name="Sanchez-Ramirez S."/>
            <person name="Szollosi G.J."/>
            <person name="Szarkandi J.G."/>
            <person name="Papp V."/>
            <person name="Albert L."/>
            <person name="Andreopoulos W."/>
            <person name="Angelini C."/>
            <person name="Antonin V."/>
            <person name="Barry K.W."/>
            <person name="Bougher N.L."/>
            <person name="Buchanan P."/>
            <person name="Buyck B."/>
            <person name="Bense V."/>
            <person name="Catcheside P."/>
            <person name="Chovatia M."/>
            <person name="Cooper J."/>
            <person name="Damon W."/>
            <person name="Desjardin D."/>
            <person name="Finy P."/>
            <person name="Geml J."/>
            <person name="Haridas S."/>
            <person name="Hughes K."/>
            <person name="Justo A."/>
            <person name="Karasinski D."/>
            <person name="Kautmanova I."/>
            <person name="Kiss B."/>
            <person name="Kocsube S."/>
            <person name="Kotiranta H."/>
            <person name="LaButti K.M."/>
            <person name="Lechner B.E."/>
            <person name="Liimatainen K."/>
            <person name="Lipzen A."/>
            <person name="Lukacs Z."/>
            <person name="Mihaltcheva S."/>
            <person name="Morgado L.N."/>
            <person name="Niskanen T."/>
            <person name="Noordeloos M.E."/>
            <person name="Ohm R.A."/>
            <person name="Ortiz-Santana B."/>
            <person name="Ovrebo C."/>
            <person name="Racz N."/>
            <person name="Riley R."/>
            <person name="Savchenko A."/>
            <person name="Shiryaev A."/>
            <person name="Soop K."/>
            <person name="Spirin V."/>
            <person name="Szebenyi C."/>
            <person name="Tomsovsky M."/>
            <person name="Tulloss R.E."/>
            <person name="Uehling J."/>
            <person name="Grigoriev I.V."/>
            <person name="Vagvolgyi C."/>
            <person name="Papp T."/>
            <person name="Martin F.M."/>
            <person name="Miettinen O."/>
            <person name="Hibbett D.S."/>
            <person name="Nagy L.G."/>
        </authorList>
    </citation>
    <scope>NUCLEOTIDE SEQUENCE [LARGE SCALE GENOMIC DNA]</scope>
    <source>
        <strain evidence="3 4">CBS 121175</strain>
    </source>
</reference>
<evidence type="ECO:0000313" key="3">
    <source>
        <dbReference type="EMBL" id="TFK22446.1"/>
    </source>
</evidence>
<keyword evidence="4" id="KW-1185">Reference proteome</keyword>
<accession>A0A5C3KQ43</accession>
<dbReference type="EMBL" id="ML210240">
    <property type="protein sequence ID" value="TFK22446.1"/>
    <property type="molecule type" value="Genomic_DNA"/>
</dbReference>
<evidence type="ECO:0000313" key="4">
    <source>
        <dbReference type="Proteomes" id="UP000307440"/>
    </source>
</evidence>
<name>A0A5C3KQ43_COPMA</name>
<gene>
    <name evidence="3" type="ORF">FA15DRAFT_671490</name>
</gene>
<keyword evidence="2" id="KW-0812">Transmembrane</keyword>
<evidence type="ECO:0000256" key="1">
    <source>
        <dbReference type="SAM" id="MobiDB-lite"/>
    </source>
</evidence>
<feature type="transmembrane region" description="Helical" evidence="2">
    <location>
        <begin position="157"/>
        <end position="180"/>
    </location>
</feature>
<evidence type="ECO:0000256" key="2">
    <source>
        <dbReference type="SAM" id="Phobius"/>
    </source>
</evidence>
<feature type="region of interest" description="Disordered" evidence="1">
    <location>
        <begin position="15"/>
        <end position="43"/>
    </location>
</feature>
<protein>
    <submittedName>
        <fullName evidence="3">Uncharacterized protein</fullName>
    </submittedName>
</protein>
<proteinExistence type="predicted"/>
<dbReference type="Proteomes" id="UP000307440">
    <property type="component" value="Unassembled WGS sequence"/>
</dbReference>